<evidence type="ECO:0000256" key="3">
    <source>
        <dbReference type="ARBA" id="ARBA00022692"/>
    </source>
</evidence>
<feature type="domain" description="ABC-2 type transporter transmembrane" evidence="7">
    <location>
        <begin position="31"/>
        <end position="370"/>
    </location>
</feature>
<keyword evidence="9" id="KW-1185">Reference proteome</keyword>
<sequence>MTEPKKNSSFRGIGLVAAREVRVRGLSKSNIIALVVTVAAVALLALLPNLFSGDDSYTVGVAGENSQAMAAALEQSDDPEIEVEQYGSVDEAEQAVKDEDVEAAVTDTDLIVNNGVGQTLQLVLTSVHQSVASAAQLEAQGLDPAQVAEAMSVPPLNEVDVSTSGGWSGVSYFFGLFVSLFMMFMIMMPVQYIAMGVIEEKSSRIVEILLTTLRPWQLLIGKILGLGVVSVVTMVAVVITGLTAAAFSGALPDMPDGTAGVLFSTLGWWVLGFALFGSLAGGVGAMVSRQEEAGAVLTPITLLIIAAYMGTNISVLTDPDSGLSQAMSMIPPFSAIAMPARTAMTSVPMWEVAVAVAGLALAAVGAIALGATIYRRTVLHVGSRLKFSDVFKREAAA</sequence>
<feature type="transmembrane region" description="Helical" evidence="6">
    <location>
        <begin position="219"/>
        <end position="246"/>
    </location>
</feature>
<organism evidence="8 9">
    <name type="scientific">Salininema proteolyticum</name>
    <dbReference type="NCBI Taxonomy" id="1607685"/>
    <lineage>
        <taxon>Bacteria</taxon>
        <taxon>Bacillati</taxon>
        <taxon>Actinomycetota</taxon>
        <taxon>Actinomycetes</taxon>
        <taxon>Glycomycetales</taxon>
        <taxon>Glycomycetaceae</taxon>
        <taxon>Salininema</taxon>
    </lineage>
</organism>
<protein>
    <submittedName>
        <fullName evidence="8">ABC transporter permease</fullName>
    </submittedName>
</protein>
<dbReference type="InterPro" id="IPR013525">
    <property type="entry name" value="ABC2_TM"/>
</dbReference>
<dbReference type="EMBL" id="JBHSDK010000010">
    <property type="protein sequence ID" value="MFC4334860.1"/>
    <property type="molecule type" value="Genomic_DNA"/>
</dbReference>
<evidence type="ECO:0000259" key="7">
    <source>
        <dbReference type="Pfam" id="PF12698"/>
    </source>
</evidence>
<evidence type="ECO:0000256" key="2">
    <source>
        <dbReference type="ARBA" id="ARBA00022475"/>
    </source>
</evidence>
<reference evidence="9" key="1">
    <citation type="journal article" date="2019" name="Int. J. Syst. Evol. Microbiol.">
        <title>The Global Catalogue of Microorganisms (GCM) 10K type strain sequencing project: providing services to taxonomists for standard genome sequencing and annotation.</title>
        <authorList>
            <consortium name="The Broad Institute Genomics Platform"/>
            <consortium name="The Broad Institute Genome Sequencing Center for Infectious Disease"/>
            <person name="Wu L."/>
            <person name="Ma J."/>
        </authorList>
    </citation>
    <scope>NUCLEOTIDE SEQUENCE [LARGE SCALE GENOMIC DNA]</scope>
    <source>
        <strain evidence="9">IBRC-M 10908</strain>
    </source>
</reference>
<feature type="transmembrane region" description="Helical" evidence="6">
    <location>
        <begin position="352"/>
        <end position="374"/>
    </location>
</feature>
<feature type="transmembrane region" description="Helical" evidence="6">
    <location>
        <begin position="266"/>
        <end position="287"/>
    </location>
</feature>
<evidence type="ECO:0000256" key="1">
    <source>
        <dbReference type="ARBA" id="ARBA00004651"/>
    </source>
</evidence>
<dbReference type="PANTHER" id="PTHR30294:SF29">
    <property type="entry name" value="MULTIDRUG ABC TRANSPORTER PERMEASE YBHS-RELATED"/>
    <property type="match status" value="1"/>
</dbReference>
<evidence type="ECO:0000256" key="6">
    <source>
        <dbReference type="SAM" id="Phobius"/>
    </source>
</evidence>
<dbReference type="RefSeq" id="WP_380618969.1">
    <property type="nucleotide sequence ID" value="NZ_JBHSDK010000010.1"/>
</dbReference>
<keyword evidence="5 6" id="KW-0472">Membrane</keyword>
<proteinExistence type="predicted"/>
<evidence type="ECO:0000313" key="9">
    <source>
        <dbReference type="Proteomes" id="UP001595823"/>
    </source>
</evidence>
<comment type="subcellular location">
    <subcellularLocation>
        <location evidence="1">Cell membrane</location>
        <topology evidence="1">Multi-pass membrane protein</topology>
    </subcellularLocation>
</comment>
<dbReference type="Pfam" id="PF12698">
    <property type="entry name" value="ABC2_membrane_3"/>
    <property type="match status" value="1"/>
</dbReference>
<dbReference type="PANTHER" id="PTHR30294">
    <property type="entry name" value="MEMBRANE COMPONENT OF ABC TRANSPORTER YHHJ-RELATED"/>
    <property type="match status" value="1"/>
</dbReference>
<accession>A0ABV8TVT3</accession>
<keyword evidence="4 6" id="KW-1133">Transmembrane helix</keyword>
<evidence type="ECO:0000256" key="5">
    <source>
        <dbReference type="ARBA" id="ARBA00023136"/>
    </source>
</evidence>
<dbReference type="InterPro" id="IPR051449">
    <property type="entry name" value="ABC-2_transporter_component"/>
</dbReference>
<evidence type="ECO:0000256" key="4">
    <source>
        <dbReference type="ARBA" id="ARBA00022989"/>
    </source>
</evidence>
<name>A0ABV8TVT3_9ACTN</name>
<feature type="transmembrane region" description="Helical" evidence="6">
    <location>
        <begin position="31"/>
        <end position="51"/>
    </location>
</feature>
<feature type="transmembrane region" description="Helical" evidence="6">
    <location>
        <begin position="172"/>
        <end position="198"/>
    </location>
</feature>
<keyword evidence="3 6" id="KW-0812">Transmembrane</keyword>
<evidence type="ECO:0000313" key="8">
    <source>
        <dbReference type="EMBL" id="MFC4334860.1"/>
    </source>
</evidence>
<comment type="caution">
    <text evidence="8">The sequence shown here is derived from an EMBL/GenBank/DDBJ whole genome shotgun (WGS) entry which is preliminary data.</text>
</comment>
<gene>
    <name evidence="8" type="ORF">ACFPET_06580</name>
</gene>
<keyword evidence="2" id="KW-1003">Cell membrane</keyword>
<feature type="transmembrane region" description="Helical" evidence="6">
    <location>
        <begin position="294"/>
        <end position="315"/>
    </location>
</feature>
<dbReference type="Proteomes" id="UP001595823">
    <property type="component" value="Unassembled WGS sequence"/>
</dbReference>